<protein>
    <submittedName>
        <fullName evidence="1">Phage virion morphogenesis protein</fullName>
    </submittedName>
</protein>
<keyword evidence="2" id="KW-1185">Reference proteome</keyword>
<dbReference type="InterPro" id="IPR006522">
    <property type="entry name" value="Phage_virion_morphogenesis"/>
</dbReference>
<dbReference type="RefSeq" id="WP_201102126.1">
    <property type="nucleotide sequence ID" value="NZ_CP067977.1"/>
</dbReference>
<evidence type="ECO:0000313" key="2">
    <source>
        <dbReference type="Proteomes" id="UP000595448"/>
    </source>
</evidence>
<gene>
    <name evidence="1" type="ORF">JIP62_10440</name>
</gene>
<accession>A0ABX7BJM1</accession>
<evidence type="ECO:0000313" key="1">
    <source>
        <dbReference type="EMBL" id="QQQ17750.1"/>
    </source>
</evidence>
<dbReference type="Proteomes" id="UP000595448">
    <property type="component" value="Chromosome"/>
</dbReference>
<sequence>MSGAYVTQDLEGLAPMLARLNGLGDARRLGEGLANIGGLIESQTRERFDIRETPDGDPWAPWSKAYGETRKKGQTLLVASGAYRDSYAWDLTGDELRVGSNMVQAALLNFGGTEDMAPGPAAVPARQHLGLSADNIAQIEEAMGDWIEGMAQ</sequence>
<dbReference type="Pfam" id="PF05069">
    <property type="entry name" value="Phage_tail_S"/>
    <property type="match status" value="1"/>
</dbReference>
<proteinExistence type="predicted"/>
<name>A0ABX7BJM1_9CAUL</name>
<organism evidence="1 2">
    <name type="scientific">Brevundimonas vitisensis</name>
    <dbReference type="NCBI Taxonomy" id="2800818"/>
    <lineage>
        <taxon>Bacteria</taxon>
        <taxon>Pseudomonadati</taxon>
        <taxon>Pseudomonadota</taxon>
        <taxon>Alphaproteobacteria</taxon>
        <taxon>Caulobacterales</taxon>
        <taxon>Caulobacteraceae</taxon>
        <taxon>Brevundimonas</taxon>
    </lineage>
</organism>
<dbReference type="EMBL" id="CP067977">
    <property type="protein sequence ID" value="QQQ17750.1"/>
    <property type="molecule type" value="Genomic_DNA"/>
</dbReference>
<reference evidence="1 2" key="1">
    <citation type="submission" date="2021-01" db="EMBL/GenBank/DDBJ databases">
        <title>Brevundimonas vitis sp. nov., an bacterium isolated from grape (Vitis vinifera).</title>
        <authorList>
            <person name="Jiang L."/>
            <person name="Lee J."/>
        </authorList>
    </citation>
    <scope>NUCLEOTIDE SEQUENCE [LARGE SCALE GENOMIC DNA]</scope>
    <source>
        <strain evidence="1 2">GRTSA-9</strain>
    </source>
</reference>
<dbReference type="NCBIfam" id="TIGR01635">
    <property type="entry name" value="tail_comp_S"/>
    <property type="match status" value="1"/>
</dbReference>